<dbReference type="SUPFAM" id="SSF160387">
    <property type="entry name" value="NosL/MerB-like"/>
    <property type="match status" value="1"/>
</dbReference>
<protein>
    <submittedName>
        <fullName evidence="1">Nitrous oxide reductase accessory protein NosL</fullName>
    </submittedName>
</protein>
<dbReference type="Proteomes" id="UP001166304">
    <property type="component" value="Unassembled WGS sequence"/>
</dbReference>
<evidence type="ECO:0000313" key="1">
    <source>
        <dbReference type="EMBL" id="MBV0902985.1"/>
    </source>
</evidence>
<dbReference type="Pfam" id="PF05573">
    <property type="entry name" value="NosL"/>
    <property type="match status" value="1"/>
</dbReference>
<organism evidence="1 2">
    <name type="scientific">Haloarcula salina</name>
    <dbReference type="NCBI Taxonomy" id="1429914"/>
    <lineage>
        <taxon>Archaea</taxon>
        <taxon>Methanobacteriati</taxon>
        <taxon>Methanobacteriota</taxon>
        <taxon>Stenosarchaea group</taxon>
        <taxon>Halobacteria</taxon>
        <taxon>Halobacteriales</taxon>
        <taxon>Haloarculaceae</taxon>
        <taxon>Haloarcula</taxon>
    </lineage>
</organism>
<name>A0AA41G2J1_9EURY</name>
<dbReference type="PANTHER" id="PTHR41247">
    <property type="entry name" value="HTH-TYPE TRANSCRIPTIONAL REPRESSOR YCNK"/>
    <property type="match status" value="1"/>
</dbReference>
<gene>
    <name evidence="1" type="ORF">KTS37_14415</name>
</gene>
<dbReference type="InterPro" id="IPR008719">
    <property type="entry name" value="N2O_reductase_NosL"/>
</dbReference>
<dbReference type="Gene3D" id="3.30.70.2050">
    <property type="match status" value="1"/>
</dbReference>
<proteinExistence type="predicted"/>
<dbReference type="PROSITE" id="PS51257">
    <property type="entry name" value="PROKAR_LIPOPROTEIN"/>
    <property type="match status" value="1"/>
</dbReference>
<keyword evidence="2" id="KW-1185">Reference proteome</keyword>
<dbReference type="EMBL" id="JAHQXE010000004">
    <property type="protein sequence ID" value="MBV0902985.1"/>
    <property type="molecule type" value="Genomic_DNA"/>
</dbReference>
<accession>A0AA41G2J1</accession>
<dbReference type="RefSeq" id="WP_162415193.1">
    <property type="nucleotide sequence ID" value="NZ_JAHQXE010000004.1"/>
</dbReference>
<evidence type="ECO:0000313" key="2">
    <source>
        <dbReference type="Proteomes" id="UP001166304"/>
    </source>
</evidence>
<reference evidence="1" key="1">
    <citation type="submission" date="2021-06" db="EMBL/GenBank/DDBJ databases">
        <title>New haloarchaea isolates fom saline soil.</title>
        <authorList>
            <person name="Duran-Viseras A."/>
            <person name="Sanchez-Porro C.S."/>
            <person name="Ventosa A."/>
        </authorList>
    </citation>
    <scope>NUCLEOTIDE SEQUENCE</scope>
    <source>
        <strain evidence="1">JCM 18369</strain>
    </source>
</reference>
<comment type="caution">
    <text evidence="1">The sequence shown here is derived from an EMBL/GenBank/DDBJ whole genome shotgun (WGS) entry which is preliminary data.</text>
</comment>
<dbReference type="AlphaFoldDB" id="A0AA41G2J1"/>
<sequence>MIERQDAVTRRRVLAGVVGTATVVALAGCQGTDETADPVALDGDESCDQCGMVIGQHPGPAGQTYYRENSPEGHDPPARFCSTTCTYRHRFANEQSGWTPDATYLTDYSVVDYEVRTDGGTAVISRHLDAATFASSDDLTVVANSDVEGAMGPALVPFSEESDAAAFAQEYGGETLAAESISPELVGSM</sequence>
<dbReference type="PANTHER" id="PTHR41247:SF1">
    <property type="entry name" value="HTH-TYPE TRANSCRIPTIONAL REPRESSOR YCNK"/>
    <property type="match status" value="1"/>
</dbReference>